<feature type="non-terminal residue" evidence="1">
    <location>
        <position position="70"/>
    </location>
</feature>
<sequence length="70" mass="8180">GANSTQRVESLNRKIHDCIRSNLSLLELTREIQELLDKESEYARVEEYKEQIPIIGLPTISRTYFNSIEK</sequence>
<organism evidence="1 2">
    <name type="scientific">Racocetra fulgida</name>
    <dbReference type="NCBI Taxonomy" id="60492"/>
    <lineage>
        <taxon>Eukaryota</taxon>
        <taxon>Fungi</taxon>
        <taxon>Fungi incertae sedis</taxon>
        <taxon>Mucoromycota</taxon>
        <taxon>Glomeromycotina</taxon>
        <taxon>Glomeromycetes</taxon>
        <taxon>Diversisporales</taxon>
        <taxon>Gigasporaceae</taxon>
        <taxon>Racocetra</taxon>
    </lineage>
</organism>
<dbReference type="OrthoDB" id="2449845at2759"/>
<evidence type="ECO:0000313" key="1">
    <source>
        <dbReference type="EMBL" id="CAG8790552.1"/>
    </source>
</evidence>
<feature type="non-terminal residue" evidence="1">
    <location>
        <position position="1"/>
    </location>
</feature>
<reference evidence="1" key="1">
    <citation type="submission" date="2021-06" db="EMBL/GenBank/DDBJ databases">
        <authorList>
            <person name="Kallberg Y."/>
            <person name="Tangrot J."/>
            <person name="Rosling A."/>
        </authorList>
    </citation>
    <scope>NUCLEOTIDE SEQUENCE</scope>
    <source>
        <strain evidence="1">IN212</strain>
    </source>
</reference>
<gene>
    <name evidence="1" type="ORF">RFULGI_LOCUS16704</name>
</gene>
<evidence type="ECO:0000313" key="2">
    <source>
        <dbReference type="Proteomes" id="UP000789396"/>
    </source>
</evidence>
<comment type="caution">
    <text evidence="1">The sequence shown here is derived from an EMBL/GenBank/DDBJ whole genome shotgun (WGS) entry which is preliminary data.</text>
</comment>
<accession>A0A9N9P0F0</accession>
<dbReference type="EMBL" id="CAJVPZ010060809">
    <property type="protein sequence ID" value="CAG8790552.1"/>
    <property type="molecule type" value="Genomic_DNA"/>
</dbReference>
<name>A0A9N9P0F0_9GLOM</name>
<keyword evidence="2" id="KW-1185">Reference proteome</keyword>
<protein>
    <submittedName>
        <fullName evidence="1">17387_t:CDS:1</fullName>
    </submittedName>
</protein>
<dbReference type="AlphaFoldDB" id="A0A9N9P0F0"/>
<proteinExistence type="predicted"/>
<dbReference type="Proteomes" id="UP000789396">
    <property type="component" value="Unassembled WGS sequence"/>
</dbReference>